<comment type="caution">
    <text evidence="2">The sequence shown here is derived from an EMBL/GenBank/DDBJ whole genome shotgun (WGS) entry which is preliminary data.</text>
</comment>
<dbReference type="GO" id="GO:0000408">
    <property type="term" value="C:EKC/KEOPS complex"/>
    <property type="evidence" value="ECO:0007669"/>
    <property type="project" value="InterPro"/>
</dbReference>
<name>A0A9Q0Y754_9SAUR</name>
<dbReference type="AlphaFoldDB" id="A0A9Q0Y754"/>
<accession>A0A9Q0Y754</accession>
<evidence type="ECO:0000313" key="3">
    <source>
        <dbReference type="Proteomes" id="UP001142489"/>
    </source>
</evidence>
<feature type="region of interest" description="Disordered" evidence="1">
    <location>
        <begin position="34"/>
        <end position="75"/>
    </location>
</feature>
<dbReference type="EMBL" id="JAPFRF010000001">
    <property type="protein sequence ID" value="KAJ7345127.1"/>
    <property type="molecule type" value="Genomic_DNA"/>
</dbReference>
<organism evidence="2 3">
    <name type="scientific">Phrynocephalus forsythii</name>
    <dbReference type="NCBI Taxonomy" id="171643"/>
    <lineage>
        <taxon>Eukaryota</taxon>
        <taxon>Metazoa</taxon>
        <taxon>Chordata</taxon>
        <taxon>Craniata</taxon>
        <taxon>Vertebrata</taxon>
        <taxon>Euteleostomi</taxon>
        <taxon>Lepidosauria</taxon>
        <taxon>Squamata</taxon>
        <taxon>Bifurcata</taxon>
        <taxon>Unidentata</taxon>
        <taxon>Episquamata</taxon>
        <taxon>Toxicofera</taxon>
        <taxon>Iguania</taxon>
        <taxon>Acrodonta</taxon>
        <taxon>Agamidae</taxon>
        <taxon>Agaminae</taxon>
        <taxon>Phrynocephalus</taxon>
    </lineage>
</organism>
<feature type="compositionally biased region" description="Acidic residues" evidence="1">
    <location>
        <begin position="139"/>
        <end position="150"/>
    </location>
</feature>
<dbReference type="Proteomes" id="UP001142489">
    <property type="component" value="Unassembled WGS sequence"/>
</dbReference>
<dbReference type="Pfam" id="PF15387">
    <property type="entry name" value="DUF4611"/>
    <property type="match status" value="1"/>
</dbReference>
<feature type="compositionally biased region" description="Gly residues" evidence="1">
    <location>
        <begin position="54"/>
        <end position="64"/>
    </location>
</feature>
<protein>
    <recommendedName>
        <fullName evidence="4">EKC/KEOPS complex subunit GON7</fullName>
    </recommendedName>
</protein>
<dbReference type="PANTHER" id="PTHR37363">
    <property type="entry name" value="EKC/KEOPS COMPLEX SUBUNIT GON7"/>
    <property type="match status" value="1"/>
</dbReference>
<evidence type="ECO:0000313" key="2">
    <source>
        <dbReference type="EMBL" id="KAJ7345127.1"/>
    </source>
</evidence>
<feature type="region of interest" description="Disordered" evidence="1">
    <location>
        <begin position="120"/>
        <end position="171"/>
    </location>
</feature>
<dbReference type="OrthoDB" id="8905128at2759"/>
<dbReference type="InterPro" id="IPR027893">
    <property type="entry name" value="GON7_meta"/>
</dbReference>
<dbReference type="PANTHER" id="PTHR37363:SF1">
    <property type="entry name" value="EKC_KEOPS COMPLEX SUBUNIT GON7"/>
    <property type="match status" value="1"/>
</dbReference>
<gene>
    <name evidence="2" type="ORF">JRQ81_001077</name>
</gene>
<proteinExistence type="predicted"/>
<reference evidence="2" key="1">
    <citation type="journal article" date="2023" name="DNA Res.">
        <title>Chromosome-level genome assembly of Phrynocephalus forsythii using third-generation DNA sequencing and Hi-C analysis.</title>
        <authorList>
            <person name="Qi Y."/>
            <person name="Zhao W."/>
            <person name="Zhao Y."/>
            <person name="Niu C."/>
            <person name="Cao S."/>
            <person name="Zhang Y."/>
        </authorList>
    </citation>
    <scope>NUCLEOTIDE SEQUENCE</scope>
    <source>
        <tissue evidence="2">Muscle</tissue>
    </source>
</reference>
<evidence type="ECO:0000256" key="1">
    <source>
        <dbReference type="SAM" id="MobiDB-lite"/>
    </source>
</evidence>
<evidence type="ECO:0008006" key="4">
    <source>
        <dbReference type="Google" id="ProtNLM"/>
    </source>
</evidence>
<keyword evidence="3" id="KW-1185">Reference proteome</keyword>
<sequence>MRIPQPIATAKGRDARVRHGLLFTSLSHVTAQGAAKGRGLRGRSQVGASQGVGFPFGRGEGGEGVSNPSARAGGRMELRAELTGRDGLKRPLQVRCEPQGELRALLRGLAQLREQVAAMLGPLVEQESGAGSGDRGGPEGEEDEDDEDEENHLNAKSCIDGPPLKRTKRHS</sequence>